<dbReference type="SMART" id="SM01217">
    <property type="entry name" value="Fn3_like"/>
    <property type="match status" value="1"/>
</dbReference>
<evidence type="ECO:0000256" key="7">
    <source>
        <dbReference type="RuleBase" id="RU361161"/>
    </source>
</evidence>
<dbReference type="InterPro" id="IPR036962">
    <property type="entry name" value="Glyco_hydro_3_N_sf"/>
</dbReference>
<evidence type="ECO:0000256" key="5">
    <source>
        <dbReference type="ARBA" id="ARBA00022801"/>
    </source>
</evidence>
<evidence type="ECO:0000256" key="6">
    <source>
        <dbReference type="ARBA" id="ARBA00023295"/>
    </source>
</evidence>
<comment type="similarity">
    <text evidence="2 7">Belongs to the glycosyl hydrolase 3 family.</text>
</comment>
<dbReference type="eggNOG" id="COG1472">
    <property type="taxonomic scope" value="Bacteria"/>
</dbReference>
<keyword evidence="5 7" id="KW-0378">Hydrolase</keyword>
<dbReference type="Pfam" id="PF00933">
    <property type="entry name" value="Glyco_hydro_3"/>
    <property type="match status" value="1"/>
</dbReference>
<dbReference type="InterPro" id="IPR051915">
    <property type="entry name" value="Cellulose_Degrad_GH3"/>
</dbReference>
<keyword evidence="6 7" id="KW-0326">Glycosidase</keyword>
<dbReference type="GO" id="GO:0008422">
    <property type="term" value="F:beta-glucosidase activity"/>
    <property type="evidence" value="ECO:0007669"/>
    <property type="project" value="UniProtKB-EC"/>
</dbReference>
<dbReference type="PANTHER" id="PTHR30620:SF16">
    <property type="entry name" value="LYSOSOMAL BETA GLUCOSIDASE"/>
    <property type="match status" value="1"/>
</dbReference>
<dbReference type="STRING" id="699246.HMPREF0868_0311"/>
<dbReference type="Gene3D" id="3.40.50.1700">
    <property type="entry name" value="Glycoside hydrolase family 3 C-terminal domain"/>
    <property type="match status" value="1"/>
</dbReference>
<feature type="domain" description="Fibronectin type III-like" evidence="8">
    <location>
        <begin position="649"/>
        <end position="718"/>
    </location>
</feature>
<accession>D3R0E2</accession>
<reference evidence="10" key="1">
    <citation type="submission" date="2009-12" db="EMBL/GenBank/DDBJ databases">
        <title>Sequence of Clostridiales genomosp. BVAB3 str. UPII9-5.</title>
        <authorList>
            <person name="Madupu R."/>
            <person name="Durkin A.S."/>
            <person name="Torralba M."/>
            <person name="Methe B."/>
            <person name="Sutton G.G."/>
            <person name="Strausberg R.L."/>
            <person name="Nelson K.E."/>
        </authorList>
    </citation>
    <scope>NUCLEOTIDE SEQUENCE [LARGE SCALE GENOMIC DNA]</scope>
    <source>
        <strain evidence="10">UPII9-5</strain>
    </source>
</reference>
<keyword evidence="4" id="KW-0732">Signal</keyword>
<dbReference type="InterPro" id="IPR036881">
    <property type="entry name" value="Glyco_hydro_3_C_sf"/>
</dbReference>
<sequence length="735" mass="80396">MNYKKKPKNDREIQQAVQELLAKMTLSEKLGQMTQAVGAEISYIGSTGKGEPVEQRIREGKIGSMILVDEPTALAAKIKHFQKMAVEESRLGIPLLFAQDVIHGFETVFPIPLAWSSSFDLELIQGAAEIAAKEAAACGINYVYSPMVDLVRDPRWGRVAESAGEDPFLGSAIAAALVRGYQGEKIGCTSHSVAACLKHFLGYGAAEAGRDYNTVDFSPTTMFNHYLLPFKAGIDAGAASIMAAFNVVDGVPVTANYKLLTEILRNKLNFAGVVISDYNGVLELIAHGVAVNEKEAAAKALKAGLDIEMTTNFFTRFGEELCRASQAITDNVDRAVTRILTLKYQLGLMDDPFRSLNSPEKIKSTVFCREYLAYSRKLAENSVVLLKNDSILPIKAEQKVALIGPFAESKDLCGCWSFSTRKNETTDLKSGFELLGWKVMTEAGCAVNEKINGGLQRAKLLAEKSDLVILALGENDVMSGEACSRMSISLPAVQQELAESLAEIGVPLVLCLMNGRPLLLNWYAEHCQAILQCYQLGSQAGLAIAKILIGQVNPSGKLTMSIPYAQGQIPVYYNHLSTGRPLLDESSEEHFLSRYLDGPNHPLYPFGFGLSYTEFRMQEIELDKPTIAVNEEAEVAVTLANIGKYEGSEVVQLYIRDPSASIARPVKELKGFKKISLLPGQKKQVNFKVNREMLSFYDSDGELRCEPGLFILTLATSSDDAHSLNINLEVVADEK</sequence>
<dbReference type="PROSITE" id="PS00775">
    <property type="entry name" value="GLYCOSYL_HYDROL_F3"/>
    <property type="match status" value="1"/>
</dbReference>
<dbReference type="Proteomes" id="UP000008234">
    <property type="component" value="Chromosome"/>
</dbReference>
<organism evidence="9 10">
    <name type="scientific">Mageeibacillus indolicus (strain UPII9-5)</name>
    <name type="common">Clostridiales genomosp. BVAB3 (strain UPII9-5)</name>
    <dbReference type="NCBI Taxonomy" id="699246"/>
    <lineage>
        <taxon>Bacteria</taxon>
        <taxon>Bacillati</taxon>
        <taxon>Bacillota</taxon>
        <taxon>Clostridia</taxon>
        <taxon>Eubacteriales</taxon>
        <taxon>Oscillospiraceae</taxon>
        <taxon>Mageeibacillus</taxon>
    </lineage>
</organism>
<proteinExistence type="inferred from homology"/>
<comment type="catalytic activity">
    <reaction evidence="1">
        <text>Hydrolysis of terminal, non-reducing beta-D-glucosyl residues with release of beta-D-glucose.</text>
        <dbReference type="EC" id="3.2.1.21"/>
    </reaction>
</comment>
<name>D3R0E2_MAGIU</name>
<evidence type="ECO:0000259" key="8">
    <source>
        <dbReference type="SMART" id="SM01217"/>
    </source>
</evidence>
<dbReference type="InterPro" id="IPR001764">
    <property type="entry name" value="Glyco_hydro_3_N"/>
</dbReference>
<protein>
    <recommendedName>
        <fullName evidence="3">beta-glucosidase</fullName>
        <ecNumber evidence="3">3.2.1.21</ecNumber>
    </recommendedName>
</protein>
<dbReference type="PRINTS" id="PR00133">
    <property type="entry name" value="GLHYDRLASE3"/>
</dbReference>
<evidence type="ECO:0000256" key="3">
    <source>
        <dbReference type="ARBA" id="ARBA00012744"/>
    </source>
</evidence>
<dbReference type="Gene3D" id="3.20.20.300">
    <property type="entry name" value="Glycoside hydrolase, family 3, N-terminal domain"/>
    <property type="match status" value="1"/>
</dbReference>
<evidence type="ECO:0000313" key="9">
    <source>
        <dbReference type="EMBL" id="ADC91427.1"/>
    </source>
</evidence>
<evidence type="ECO:0000256" key="4">
    <source>
        <dbReference type="ARBA" id="ARBA00022729"/>
    </source>
</evidence>
<dbReference type="SUPFAM" id="SSF51445">
    <property type="entry name" value="(Trans)glycosidases"/>
    <property type="match status" value="1"/>
</dbReference>
<dbReference type="PANTHER" id="PTHR30620">
    <property type="entry name" value="PERIPLASMIC BETA-GLUCOSIDASE-RELATED"/>
    <property type="match status" value="1"/>
</dbReference>
<dbReference type="FunFam" id="2.60.40.10:FF:000495">
    <property type="entry name" value="Periplasmic beta-glucosidase"/>
    <property type="match status" value="1"/>
</dbReference>
<dbReference type="InterPro" id="IPR017853">
    <property type="entry name" value="GH"/>
</dbReference>
<dbReference type="InterPro" id="IPR026891">
    <property type="entry name" value="Fn3-like"/>
</dbReference>
<dbReference type="RefSeq" id="WP_012993968.1">
    <property type="nucleotide sequence ID" value="NC_013895.2"/>
</dbReference>
<dbReference type="InterPro" id="IPR019800">
    <property type="entry name" value="Glyco_hydro_3_AS"/>
</dbReference>
<evidence type="ECO:0000256" key="2">
    <source>
        <dbReference type="ARBA" id="ARBA00005336"/>
    </source>
</evidence>
<gene>
    <name evidence="9" type="ordered locus">HMPREF0868_0311</name>
</gene>
<dbReference type="Gene3D" id="2.60.40.10">
    <property type="entry name" value="Immunoglobulins"/>
    <property type="match status" value="1"/>
</dbReference>
<keyword evidence="10" id="KW-1185">Reference proteome</keyword>
<dbReference type="GO" id="GO:0009251">
    <property type="term" value="P:glucan catabolic process"/>
    <property type="evidence" value="ECO:0007669"/>
    <property type="project" value="TreeGrafter"/>
</dbReference>
<dbReference type="HOGENOM" id="CLU_004542_5_1_9"/>
<dbReference type="EC" id="3.2.1.21" evidence="3"/>
<dbReference type="InterPro" id="IPR013783">
    <property type="entry name" value="Ig-like_fold"/>
</dbReference>
<dbReference type="InterPro" id="IPR002772">
    <property type="entry name" value="Glyco_hydro_3_C"/>
</dbReference>
<evidence type="ECO:0000256" key="1">
    <source>
        <dbReference type="ARBA" id="ARBA00000448"/>
    </source>
</evidence>
<evidence type="ECO:0000313" key="10">
    <source>
        <dbReference type="Proteomes" id="UP000008234"/>
    </source>
</evidence>
<dbReference type="Pfam" id="PF01915">
    <property type="entry name" value="Glyco_hydro_3_C"/>
    <property type="match status" value="1"/>
</dbReference>
<dbReference type="Pfam" id="PF14310">
    <property type="entry name" value="Fn3-like"/>
    <property type="match status" value="1"/>
</dbReference>
<dbReference type="EMBL" id="CP001850">
    <property type="protein sequence ID" value="ADC91427.1"/>
    <property type="molecule type" value="Genomic_DNA"/>
</dbReference>
<dbReference type="SUPFAM" id="SSF52279">
    <property type="entry name" value="Beta-D-glucan exohydrolase, C-terminal domain"/>
    <property type="match status" value="1"/>
</dbReference>
<dbReference type="CAZy" id="GH3">
    <property type="family name" value="Glycoside Hydrolase Family 3"/>
</dbReference>
<dbReference type="AlphaFoldDB" id="D3R0E2"/>
<dbReference type="KEGG" id="clo:HMPREF0868_0311"/>